<reference evidence="2 3" key="1">
    <citation type="submission" date="2020-04" db="EMBL/GenBank/DDBJ databases">
        <title>Luteolibacter sp. G-1-1-1 isolated from soil.</title>
        <authorList>
            <person name="Dahal R.H."/>
        </authorList>
    </citation>
    <scope>NUCLEOTIDE SEQUENCE [LARGE SCALE GENOMIC DNA]</scope>
    <source>
        <strain evidence="2 3">G-1-1-1</strain>
    </source>
</reference>
<feature type="domain" description="VOC" evidence="1">
    <location>
        <begin position="5"/>
        <end position="125"/>
    </location>
</feature>
<dbReference type="CDD" id="cd07247">
    <property type="entry name" value="SgaA_N_like"/>
    <property type="match status" value="1"/>
</dbReference>
<dbReference type="InterPro" id="IPR029068">
    <property type="entry name" value="Glyas_Bleomycin-R_OHBP_Dase"/>
</dbReference>
<proteinExistence type="predicted"/>
<dbReference type="PANTHER" id="PTHR33993:SF2">
    <property type="entry name" value="VOC DOMAIN-CONTAINING PROTEIN"/>
    <property type="match status" value="1"/>
</dbReference>
<sequence length="126" mass="13461">MKDDALNWFEIFVSDLGKAKDFYGTILGSELTQVQSETTDCNMAIFNFNQELGVGGCLTQACDQCKPGAGGTMVYLNVEGELDNVLSRIPSAGGVVVRERMAIPPHGFIGIFSDPDGNVVGLHSMA</sequence>
<organism evidence="2 3">
    <name type="scientific">Luteolibacter luteus</name>
    <dbReference type="NCBI Taxonomy" id="2728835"/>
    <lineage>
        <taxon>Bacteria</taxon>
        <taxon>Pseudomonadati</taxon>
        <taxon>Verrucomicrobiota</taxon>
        <taxon>Verrucomicrobiia</taxon>
        <taxon>Verrucomicrobiales</taxon>
        <taxon>Verrucomicrobiaceae</taxon>
        <taxon>Luteolibacter</taxon>
    </lineage>
</organism>
<dbReference type="Pfam" id="PF00903">
    <property type="entry name" value="Glyoxalase"/>
    <property type="match status" value="1"/>
</dbReference>
<protein>
    <submittedName>
        <fullName evidence="2">VOC family protein</fullName>
    </submittedName>
</protein>
<dbReference type="Gene3D" id="3.10.180.10">
    <property type="entry name" value="2,3-Dihydroxybiphenyl 1,2-Dioxygenase, domain 1"/>
    <property type="match status" value="1"/>
</dbReference>
<dbReference type="Proteomes" id="UP000501812">
    <property type="component" value="Chromosome"/>
</dbReference>
<dbReference type="EMBL" id="CP051774">
    <property type="protein sequence ID" value="QJE97879.1"/>
    <property type="molecule type" value="Genomic_DNA"/>
</dbReference>
<keyword evidence="3" id="KW-1185">Reference proteome</keyword>
<evidence type="ECO:0000259" key="1">
    <source>
        <dbReference type="PROSITE" id="PS51819"/>
    </source>
</evidence>
<dbReference type="KEGG" id="luo:HHL09_19510"/>
<gene>
    <name evidence="2" type="ORF">HHL09_19510</name>
</gene>
<dbReference type="InterPro" id="IPR052164">
    <property type="entry name" value="Anthracycline_SecMetBiosynth"/>
</dbReference>
<evidence type="ECO:0000313" key="3">
    <source>
        <dbReference type="Proteomes" id="UP000501812"/>
    </source>
</evidence>
<dbReference type="InterPro" id="IPR004360">
    <property type="entry name" value="Glyas_Fos-R_dOase_dom"/>
</dbReference>
<dbReference type="RefSeq" id="WP_169456305.1">
    <property type="nucleotide sequence ID" value="NZ_CP051774.1"/>
</dbReference>
<accession>A0A858RNG8</accession>
<dbReference type="SUPFAM" id="SSF54593">
    <property type="entry name" value="Glyoxalase/Bleomycin resistance protein/Dihydroxybiphenyl dioxygenase"/>
    <property type="match status" value="1"/>
</dbReference>
<evidence type="ECO:0000313" key="2">
    <source>
        <dbReference type="EMBL" id="QJE97879.1"/>
    </source>
</evidence>
<dbReference type="InterPro" id="IPR037523">
    <property type="entry name" value="VOC_core"/>
</dbReference>
<dbReference type="PROSITE" id="PS51819">
    <property type="entry name" value="VOC"/>
    <property type="match status" value="1"/>
</dbReference>
<name>A0A858RNG8_9BACT</name>
<dbReference type="PANTHER" id="PTHR33993">
    <property type="entry name" value="GLYOXALASE-RELATED"/>
    <property type="match status" value="1"/>
</dbReference>
<dbReference type="AlphaFoldDB" id="A0A858RNG8"/>